<feature type="active site" evidence="3">
    <location>
        <position position="135"/>
    </location>
</feature>
<dbReference type="Proteomes" id="UP000002892">
    <property type="component" value="Chromosome"/>
</dbReference>
<dbReference type="KEGG" id="dai:Desaci_1106"/>
<sequence length="303" mass="33722">MRSYYSYAVTEKHQGLTVEAYLKQVLSYSGRTLQKLTRQRGILLNKKTTFLQKHVKSGDILQVLSFEDTSYGVVPEPGPIEILYEDSFLIVLNKPSGLLVHPAGQTSHGTLSNYLACHYQQQGAIHAIRPLHRLDRETSGCILFAKDSHTQTQLETLLKEGRIKRTYQAIVSGIVDPPSGTITLPIGPHPTKPNRRAVGPVGDQAVTHYETIRNYPGYSLLKLTLETGRTHQIRVHLSHLGHPIVGDRMYGKGSMLIAGQALHAAALTFPHPSEQRIISLEAPFPADYLRVLEKLILNDTNLL</sequence>
<evidence type="ECO:0000256" key="1">
    <source>
        <dbReference type="ARBA" id="ARBA00000073"/>
    </source>
</evidence>
<dbReference type="InterPro" id="IPR006145">
    <property type="entry name" value="PsdUridine_synth_RsuA/RluA"/>
</dbReference>
<dbReference type="InterPro" id="IPR050188">
    <property type="entry name" value="RluA_PseudoU_synthase"/>
</dbReference>
<dbReference type="GO" id="GO:0140098">
    <property type="term" value="F:catalytic activity, acting on RNA"/>
    <property type="evidence" value="ECO:0007669"/>
    <property type="project" value="UniProtKB-ARBA"/>
</dbReference>
<comment type="catalytic activity">
    <reaction evidence="1 4">
        <text>a uridine in RNA = a pseudouridine in RNA</text>
        <dbReference type="Rhea" id="RHEA:48348"/>
        <dbReference type="Rhea" id="RHEA-COMP:12068"/>
        <dbReference type="Rhea" id="RHEA-COMP:12069"/>
        <dbReference type="ChEBI" id="CHEBI:65314"/>
        <dbReference type="ChEBI" id="CHEBI:65315"/>
    </reaction>
</comment>
<dbReference type="EMBL" id="CP003639">
    <property type="protein sequence ID" value="AFM40145.1"/>
    <property type="molecule type" value="Genomic_DNA"/>
</dbReference>
<dbReference type="SUPFAM" id="SSF55120">
    <property type="entry name" value="Pseudouridine synthase"/>
    <property type="match status" value="1"/>
</dbReference>
<name>I4D2X1_DESAJ</name>
<dbReference type="Gene3D" id="3.30.2350.10">
    <property type="entry name" value="Pseudouridine synthase"/>
    <property type="match status" value="1"/>
</dbReference>
<dbReference type="AlphaFoldDB" id="I4D2X1"/>
<dbReference type="Pfam" id="PF00849">
    <property type="entry name" value="PseudoU_synth_2"/>
    <property type="match status" value="1"/>
</dbReference>
<keyword evidence="7" id="KW-1185">Reference proteome</keyword>
<dbReference type="NCBIfam" id="TIGR00005">
    <property type="entry name" value="rluA_subfam"/>
    <property type="match status" value="1"/>
</dbReference>
<dbReference type="PANTHER" id="PTHR21600:SF87">
    <property type="entry name" value="RNA PSEUDOURIDYLATE SYNTHASE DOMAIN-CONTAINING PROTEIN 1"/>
    <property type="match status" value="1"/>
</dbReference>
<feature type="domain" description="Pseudouridine synthase RsuA/RluA-like" evidence="5">
    <location>
        <begin position="89"/>
        <end position="239"/>
    </location>
</feature>
<dbReference type="OrthoDB" id="9807829at2"/>
<dbReference type="EC" id="5.4.99.-" evidence="4"/>
<protein>
    <recommendedName>
        <fullName evidence="4">Pseudouridine synthase</fullName>
        <ecNumber evidence="4">5.4.99.-</ecNumber>
    </recommendedName>
</protein>
<evidence type="ECO:0000256" key="3">
    <source>
        <dbReference type="PIRSR" id="PIRSR606225-1"/>
    </source>
</evidence>
<dbReference type="HOGENOM" id="CLU_016902_8_2_9"/>
<evidence type="ECO:0000313" key="6">
    <source>
        <dbReference type="EMBL" id="AFM40145.1"/>
    </source>
</evidence>
<accession>I4D2X1</accession>
<dbReference type="STRING" id="646529.Desaci_1106"/>
<dbReference type="eggNOG" id="COG0564">
    <property type="taxonomic scope" value="Bacteria"/>
</dbReference>
<dbReference type="GO" id="GO:0009982">
    <property type="term" value="F:pseudouridine synthase activity"/>
    <property type="evidence" value="ECO:0007669"/>
    <property type="project" value="InterPro"/>
</dbReference>
<dbReference type="PROSITE" id="PS01129">
    <property type="entry name" value="PSI_RLU"/>
    <property type="match status" value="1"/>
</dbReference>
<dbReference type="InterPro" id="IPR020103">
    <property type="entry name" value="PsdUridine_synth_cat_dom_sf"/>
</dbReference>
<evidence type="ECO:0000256" key="2">
    <source>
        <dbReference type="ARBA" id="ARBA00010876"/>
    </source>
</evidence>
<proteinExistence type="inferred from homology"/>
<dbReference type="PANTHER" id="PTHR21600">
    <property type="entry name" value="MITOCHONDRIAL RNA PSEUDOURIDINE SYNTHASE"/>
    <property type="match status" value="1"/>
</dbReference>
<gene>
    <name evidence="6" type="ordered locus">Desaci_1106</name>
</gene>
<dbReference type="RefSeq" id="WP_014826153.1">
    <property type="nucleotide sequence ID" value="NC_018068.1"/>
</dbReference>
<evidence type="ECO:0000259" key="5">
    <source>
        <dbReference type="Pfam" id="PF00849"/>
    </source>
</evidence>
<dbReference type="GO" id="GO:0000455">
    <property type="term" value="P:enzyme-directed rRNA pseudouridine synthesis"/>
    <property type="evidence" value="ECO:0007669"/>
    <property type="project" value="TreeGrafter"/>
</dbReference>
<dbReference type="CDD" id="cd02869">
    <property type="entry name" value="PseudoU_synth_RluA_like"/>
    <property type="match status" value="1"/>
</dbReference>
<reference evidence="6 7" key="1">
    <citation type="journal article" date="2012" name="J. Bacteriol.">
        <title>Complete genome sequences of Desulfosporosinus orientis DSM765T, Desulfosporosinus youngiae DSM17734T, Desulfosporosinus meridiei DSM13257T, and Desulfosporosinus acidiphilus DSM22704T.</title>
        <authorList>
            <person name="Pester M."/>
            <person name="Brambilla E."/>
            <person name="Alazard D."/>
            <person name="Rattei T."/>
            <person name="Weinmaier T."/>
            <person name="Han J."/>
            <person name="Lucas S."/>
            <person name="Lapidus A."/>
            <person name="Cheng J.F."/>
            <person name="Goodwin L."/>
            <person name="Pitluck S."/>
            <person name="Peters L."/>
            <person name="Ovchinnikova G."/>
            <person name="Teshima H."/>
            <person name="Detter J.C."/>
            <person name="Han C.S."/>
            <person name="Tapia R."/>
            <person name="Land M.L."/>
            <person name="Hauser L."/>
            <person name="Kyrpides N.C."/>
            <person name="Ivanova N.N."/>
            <person name="Pagani I."/>
            <person name="Huntmann M."/>
            <person name="Wei C.L."/>
            <person name="Davenport K.W."/>
            <person name="Daligault H."/>
            <person name="Chain P.S."/>
            <person name="Chen A."/>
            <person name="Mavromatis K."/>
            <person name="Markowitz V."/>
            <person name="Szeto E."/>
            <person name="Mikhailova N."/>
            <person name="Pati A."/>
            <person name="Wagner M."/>
            <person name="Woyke T."/>
            <person name="Ollivier B."/>
            <person name="Klenk H.P."/>
            <person name="Spring S."/>
            <person name="Loy A."/>
        </authorList>
    </citation>
    <scope>NUCLEOTIDE SEQUENCE [LARGE SCALE GENOMIC DNA]</scope>
    <source>
        <strain evidence="7">DSM 22704 / JCM 16185 / SJ4</strain>
    </source>
</reference>
<dbReference type="InterPro" id="IPR006225">
    <property type="entry name" value="PsdUridine_synth_RluC/D"/>
</dbReference>
<comment type="similarity">
    <text evidence="2 4">Belongs to the pseudouridine synthase RluA family.</text>
</comment>
<organism evidence="6 7">
    <name type="scientific">Desulfosporosinus acidiphilus (strain DSM 22704 / JCM 16185 / SJ4)</name>
    <dbReference type="NCBI Taxonomy" id="646529"/>
    <lineage>
        <taxon>Bacteria</taxon>
        <taxon>Bacillati</taxon>
        <taxon>Bacillota</taxon>
        <taxon>Clostridia</taxon>
        <taxon>Eubacteriales</taxon>
        <taxon>Desulfitobacteriaceae</taxon>
        <taxon>Desulfosporosinus</taxon>
    </lineage>
</organism>
<evidence type="ECO:0000313" key="7">
    <source>
        <dbReference type="Proteomes" id="UP000002892"/>
    </source>
</evidence>
<evidence type="ECO:0000256" key="4">
    <source>
        <dbReference type="RuleBase" id="RU362028"/>
    </source>
</evidence>
<comment type="function">
    <text evidence="4">Responsible for synthesis of pseudouridine from uracil.</text>
</comment>
<dbReference type="GO" id="GO:0003723">
    <property type="term" value="F:RNA binding"/>
    <property type="evidence" value="ECO:0007669"/>
    <property type="project" value="InterPro"/>
</dbReference>
<keyword evidence="4" id="KW-0413">Isomerase</keyword>
<dbReference type="InterPro" id="IPR006224">
    <property type="entry name" value="PsdUridine_synth_RluA-like_CS"/>
</dbReference>